<feature type="domain" description="Glycosyl hydrolase-like 10" evidence="2">
    <location>
        <begin position="29"/>
        <end position="268"/>
    </location>
</feature>
<evidence type="ECO:0000259" key="2">
    <source>
        <dbReference type="Pfam" id="PF02638"/>
    </source>
</evidence>
<gene>
    <name evidence="3" type="ORF">ALP74_04619</name>
</gene>
<proteinExistence type="predicted"/>
<dbReference type="SUPFAM" id="SSF51445">
    <property type="entry name" value="(Trans)glycosidases"/>
    <property type="match status" value="1"/>
</dbReference>
<dbReference type="InterPro" id="IPR052177">
    <property type="entry name" value="Divisome_Glycosyl_Hydrolase"/>
</dbReference>
<organism evidence="3 4">
    <name type="scientific">Pseudomonas coronafaciens pv. garcae</name>
    <dbReference type="NCBI Taxonomy" id="251653"/>
    <lineage>
        <taxon>Bacteria</taxon>
        <taxon>Pseudomonadati</taxon>
        <taxon>Pseudomonadota</taxon>
        <taxon>Gammaproteobacteria</taxon>
        <taxon>Pseudomonadales</taxon>
        <taxon>Pseudomonadaceae</taxon>
        <taxon>Pseudomonas</taxon>
        <taxon>Pseudomonas coronafaciens</taxon>
    </lineage>
</organism>
<name>A0AB37QPB3_9PSED</name>
<evidence type="ECO:0000313" key="4">
    <source>
        <dbReference type="Proteomes" id="UP000272613"/>
    </source>
</evidence>
<dbReference type="Gene3D" id="3.20.20.80">
    <property type="entry name" value="Glycosidases"/>
    <property type="match status" value="1"/>
</dbReference>
<dbReference type="AlphaFoldDB" id="A0AB37QPB3"/>
<dbReference type="InterPro" id="IPR003790">
    <property type="entry name" value="GHL10"/>
</dbReference>
<dbReference type="InterPro" id="IPR017853">
    <property type="entry name" value="GH"/>
</dbReference>
<sequence>MKNVCESRRSSFTQNPKGETAMATANKNLKATWVATVTNLDWPSVSSVAITDEAARVSKQKEELTGILDEIVAMKMNAVIFQVVPCADAFYASDLLPWSKYLTGTLGKNPGFDPLAYAIEQAHARNIELHAWVNPYRVSMNASDATIEELNNLSSDSPASVFKTHPEWTGTAANRFVLNPGIPEVQTWVSSIVEEIVTKYDVDAIQLDDYFYYETASSLLQDDATYQKYNTNFTTKADWRRNNTYSLVDTCHKKIAAVKADVLFGVSP</sequence>
<dbReference type="EMBL" id="RBSH01000173">
    <property type="protein sequence ID" value="RMS00854.1"/>
    <property type="molecule type" value="Genomic_DNA"/>
</dbReference>
<dbReference type="PANTHER" id="PTHR43405:SF1">
    <property type="entry name" value="GLYCOSYL HYDROLASE DIGH"/>
    <property type="match status" value="1"/>
</dbReference>
<feature type="non-terminal residue" evidence="3">
    <location>
        <position position="268"/>
    </location>
</feature>
<dbReference type="Proteomes" id="UP000272613">
    <property type="component" value="Unassembled WGS sequence"/>
</dbReference>
<accession>A0AB37QPB3</accession>
<evidence type="ECO:0000256" key="1">
    <source>
        <dbReference type="ARBA" id="ARBA00022729"/>
    </source>
</evidence>
<dbReference type="PANTHER" id="PTHR43405">
    <property type="entry name" value="GLYCOSYL HYDROLASE DIGH"/>
    <property type="match status" value="1"/>
</dbReference>
<reference evidence="3 4" key="1">
    <citation type="submission" date="2018-08" db="EMBL/GenBank/DDBJ databases">
        <title>Recombination of ecologically and evolutionarily significant loci maintains genetic cohesion in the Pseudomonas syringae species complex.</title>
        <authorList>
            <person name="Dillon M."/>
            <person name="Thakur S."/>
            <person name="Almeida R.N.D."/>
            <person name="Weir B.S."/>
            <person name="Guttman D.S."/>
        </authorList>
    </citation>
    <scope>NUCLEOTIDE SEQUENCE [LARGE SCALE GENOMIC DNA]</scope>
    <source>
        <strain evidence="3 4">ICMP 5019</strain>
    </source>
</reference>
<dbReference type="Pfam" id="PF02638">
    <property type="entry name" value="GHL10"/>
    <property type="match status" value="1"/>
</dbReference>
<comment type="caution">
    <text evidence="3">The sequence shown here is derived from an EMBL/GenBank/DDBJ whole genome shotgun (WGS) entry which is preliminary data.</text>
</comment>
<protein>
    <recommendedName>
        <fullName evidence="2">Glycosyl hydrolase-like 10 domain-containing protein</fullName>
    </recommendedName>
</protein>
<keyword evidence="1" id="KW-0732">Signal</keyword>
<evidence type="ECO:0000313" key="3">
    <source>
        <dbReference type="EMBL" id="RMS00854.1"/>
    </source>
</evidence>